<gene>
    <name evidence="20" type="ORF">FM105_02765</name>
</gene>
<sequence length="703" mass="75162">MKDFNDVVTLEIEEGIAVVTLNSPPVNALSHAVRTGLRDAFAAANADDTAEAIVLICAGRTFIAGADISEFGSDAPKDTGASIFSVLDDSPKPVIAAIHGTALGGGLEVALSAHYRVATTSAKVGLPEVHLGLLPGGGGTQRLPRLTGAATALDLITSGRHVPAAEALALGIVDEVVSDDDLRGSAVHFARQIADKGGPLTRVRDLDEKVAADRDNPELFDQFVESHPKLFRGFIAPTEIVECIRAAVTLPFDEGMAEEQARFQTLLNSSESAAQRYYFFAERAARKIADVPADTPRIPVNTVGIIGAGTMGGGIAMNFVNAGIPVTIVEQKQEALDRGLATIRKNYERTASKGRITTAQVEERMGLITGSVSMDDLATVDMVIEAVFERMDVKKDVFTQLDRICKPGAILATNTSALNVDEIASATSRPEYVVGTHFFSPANVMKLLENVRGEKTSKEVIATVMALSRTIGKIAVLVGVCPGFVGNRILFARSRASEQLVMEGAMPWDVDRALTNFGLPMGTYQMSDLAGLDIGWVKGEPTAYPIKDALCELDRRGQKTGAGFYDYDESRKATPSPITAQIVEDERAKAGVTPREISEEEILERALLPMINEGFKILQEGMAERASDIDVVYVNGYGWPVYRGGPMFYAEQLGAEAVLEKLRGYQERLGEDFAPAALLEAVVAKGQSISTLTKADAASLTAD</sequence>
<comment type="similarity">
    <text evidence="4">In the N-terminal section; belongs to the enoyl-CoA hydratase/isomerase family.</text>
</comment>
<dbReference type="FunFam" id="3.40.50.720:FF:000009">
    <property type="entry name" value="Fatty oxidation complex, alpha subunit"/>
    <property type="match status" value="1"/>
</dbReference>
<evidence type="ECO:0000259" key="18">
    <source>
        <dbReference type="Pfam" id="PF00725"/>
    </source>
</evidence>
<dbReference type="InterPro" id="IPR001753">
    <property type="entry name" value="Enoyl-CoA_hydra/iso"/>
</dbReference>
<evidence type="ECO:0000259" key="19">
    <source>
        <dbReference type="Pfam" id="PF02737"/>
    </source>
</evidence>
<comment type="similarity">
    <text evidence="17">Belongs to the enoyl-CoA hydratase/isomerase family.</text>
</comment>
<evidence type="ECO:0000313" key="21">
    <source>
        <dbReference type="Proteomes" id="UP000196581"/>
    </source>
</evidence>
<dbReference type="SUPFAM" id="SSF52096">
    <property type="entry name" value="ClpP/crotonase"/>
    <property type="match status" value="1"/>
</dbReference>
<evidence type="ECO:0000256" key="15">
    <source>
        <dbReference type="ARBA" id="ARBA00023268"/>
    </source>
</evidence>
<feature type="domain" description="3-hydroxyacyl-CoA dehydrogenase C-terminal" evidence="18">
    <location>
        <begin position="602"/>
        <end position="687"/>
    </location>
</feature>
<proteinExistence type="inferred from homology"/>
<comment type="pathway">
    <text evidence="3">Lipid metabolism; butanoate metabolism.</text>
</comment>
<evidence type="ECO:0000256" key="10">
    <source>
        <dbReference type="ARBA" id="ARBA00023027"/>
    </source>
</evidence>
<dbReference type="GO" id="GO:0004165">
    <property type="term" value="F:delta(3)-delta(2)-enoyl-CoA isomerase activity"/>
    <property type="evidence" value="ECO:0007669"/>
    <property type="project" value="UniProtKB-EC"/>
</dbReference>
<dbReference type="GO" id="GO:0008692">
    <property type="term" value="F:3-hydroxybutyryl-CoA epimerase activity"/>
    <property type="evidence" value="ECO:0007669"/>
    <property type="project" value="UniProtKB-EC"/>
</dbReference>
<evidence type="ECO:0000256" key="12">
    <source>
        <dbReference type="ARBA" id="ARBA00023140"/>
    </source>
</evidence>
<dbReference type="Gene3D" id="3.90.226.10">
    <property type="entry name" value="2-enoyl-CoA Hydratase, Chain A, domain 1"/>
    <property type="match status" value="1"/>
</dbReference>
<dbReference type="RefSeq" id="WP_087004381.1">
    <property type="nucleotide sequence ID" value="NZ_FWFF01000002.1"/>
</dbReference>
<dbReference type="EC" id="4.2.1.17" evidence="20"/>
<dbReference type="GO" id="GO:0003857">
    <property type="term" value="F:(3S)-3-hydroxyacyl-CoA dehydrogenase (NAD+) activity"/>
    <property type="evidence" value="ECO:0007669"/>
    <property type="project" value="UniProtKB-EC"/>
</dbReference>
<evidence type="ECO:0000313" key="20">
    <source>
        <dbReference type="EMBL" id="SLM91733.1"/>
    </source>
</evidence>
<evidence type="ECO:0000256" key="17">
    <source>
        <dbReference type="RuleBase" id="RU003707"/>
    </source>
</evidence>
<dbReference type="GO" id="GO:0070403">
    <property type="term" value="F:NAD+ binding"/>
    <property type="evidence" value="ECO:0007669"/>
    <property type="project" value="InterPro"/>
</dbReference>
<dbReference type="EMBL" id="FWFF01000002">
    <property type="protein sequence ID" value="SLM91733.1"/>
    <property type="molecule type" value="Genomic_DNA"/>
</dbReference>
<dbReference type="GO" id="GO:0004300">
    <property type="term" value="F:enoyl-CoA hydratase activity"/>
    <property type="evidence" value="ECO:0007669"/>
    <property type="project" value="UniProtKB-EC"/>
</dbReference>
<dbReference type="GO" id="GO:0006635">
    <property type="term" value="P:fatty acid beta-oxidation"/>
    <property type="evidence" value="ECO:0007669"/>
    <property type="project" value="UniProtKB-UniPathway"/>
</dbReference>
<dbReference type="FunFam" id="1.10.1040.50:FF:000006">
    <property type="entry name" value="Peroxisomal bifunctional enzyme"/>
    <property type="match status" value="1"/>
</dbReference>
<dbReference type="Pfam" id="PF02737">
    <property type="entry name" value="3HCDH_N"/>
    <property type="match status" value="1"/>
</dbReference>
<comment type="pathway">
    <text evidence="2">Lipid metabolism; fatty acid beta-oxidation.</text>
</comment>
<comment type="subunit">
    <text evidence="6">Monomer.</text>
</comment>
<dbReference type="EC" id="1.1.1.35" evidence="20"/>
<dbReference type="UniPathway" id="UPA00659"/>
<evidence type="ECO:0000256" key="3">
    <source>
        <dbReference type="ARBA" id="ARBA00005086"/>
    </source>
</evidence>
<dbReference type="Proteomes" id="UP000196581">
    <property type="component" value="Unassembled WGS sequence"/>
</dbReference>
<organism evidence="20 21">
    <name type="scientific">Brevibacterium yomogidense</name>
    <dbReference type="NCBI Taxonomy" id="946573"/>
    <lineage>
        <taxon>Bacteria</taxon>
        <taxon>Bacillati</taxon>
        <taxon>Actinomycetota</taxon>
        <taxon>Actinomycetes</taxon>
        <taxon>Micrococcales</taxon>
        <taxon>Brevibacteriaceae</taxon>
        <taxon>Brevibacterium</taxon>
    </lineage>
</organism>
<keyword evidence="11" id="KW-0443">Lipid metabolism</keyword>
<keyword evidence="7" id="KW-0276">Fatty acid metabolism</keyword>
<keyword evidence="13 20" id="KW-0413">Isomerase</keyword>
<protein>
    <submittedName>
        <fullName evidence="20">Enoyl-CoA hydratase / Delta(3)-cis-delta(2)-trans-enoyl-CoA isomerase / 3-hydroxyacyl-CoA dehydrogenase / 3-hydroxybutyryl-CoA epimerase</fullName>
        <ecNumber evidence="20">1.1.1.35</ecNumber>
        <ecNumber evidence="20">4.2.1.17</ecNumber>
        <ecNumber evidence="20">5.1.2.3</ecNumber>
        <ecNumber evidence="20">5.3.3.8</ecNumber>
    </submittedName>
</protein>
<evidence type="ECO:0000256" key="4">
    <source>
        <dbReference type="ARBA" id="ARBA00008750"/>
    </source>
</evidence>
<keyword evidence="14 20" id="KW-0456">Lyase</keyword>
<keyword evidence="21" id="KW-1185">Reference proteome</keyword>
<keyword evidence="9 20" id="KW-0560">Oxidoreductase</keyword>
<dbReference type="InterPro" id="IPR006176">
    <property type="entry name" value="3-OHacyl-CoA_DH_NAD-bd"/>
</dbReference>
<keyword evidence="10" id="KW-0520">NAD</keyword>
<dbReference type="Pfam" id="PF00378">
    <property type="entry name" value="ECH_1"/>
    <property type="match status" value="1"/>
</dbReference>
<evidence type="ECO:0000256" key="13">
    <source>
        <dbReference type="ARBA" id="ARBA00023235"/>
    </source>
</evidence>
<reference evidence="21" key="1">
    <citation type="submission" date="2017-02" db="EMBL/GenBank/DDBJ databases">
        <authorList>
            <person name="Dridi B."/>
        </authorList>
    </citation>
    <scope>NUCLEOTIDE SEQUENCE [LARGE SCALE GENOMIC DNA]</scope>
    <source>
        <strain evidence="21">B Co 03.10</strain>
    </source>
</reference>
<dbReference type="AlphaFoldDB" id="A0A1X6X0E1"/>
<keyword evidence="12" id="KW-0576">Peroxisome</keyword>
<dbReference type="Pfam" id="PF00725">
    <property type="entry name" value="3HCDH"/>
    <property type="match status" value="2"/>
</dbReference>
<evidence type="ECO:0000256" key="11">
    <source>
        <dbReference type="ARBA" id="ARBA00023098"/>
    </source>
</evidence>
<dbReference type="InterPro" id="IPR006108">
    <property type="entry name" value="3HC_DH_C"/>
</dbReference>
<comment type="subcellular location">
    <subcellularLocation>
        <location evidence="1">Peroxisome</location>
    </subcellularLocation>
</comment>
<dbReference type="PROSITE" id="PS00166">
    <property type="entry name" value="ENOYL_COA_HYDRATASE"/>
    <property type="match status" value="1"/>
</dbReference>
<dbReference type="InterPro" id="IPR036291">
    <property type="entry name" value="NAD(P)-bd_dom_sf"/>
</dbReference>
<dbReference type="Gene3D" id="3.40.50.720">
    <property type="entry name" value="NAD(P)-binding Rossmann-like Domain"/>
    <property type="match status" value="1"/>
</dbReference>
<keyword evidence="8" id="KW-0442">Lipid degradation</keyword>
<evidence type="ECO:0000256" key="2">
    <source>
        <dbReference type="ARBA" id="ARBA00005005"/>
    </source>
</evidence>
<name>A0A1X6X0E1_9MICO</name>
<feature type="domain" description="3-hydroxyacyl-CoA dehydrogenase C-terminal" evidence="18">
    <location>
        <begin position="483"/>
        <end position="567"/>
    </location>
</feature>
<accession>A0A1X6X0E1</accession>
<evidence type="ECO:0000256" key="1">
    <source>
        <dbReference type="ARBA" id="ARBA00004275"/>
    </source>
</evidence>
<evidence type="ECO:0000256" key="7">
    <source>
        <dbReference type="ARBA" id="ARBA00022832"/>
    </source>
</evidence>
<keyword evidence="15" id="KW-0511">Multifunctional enzyme</keyword>
<dbReference type="SUPFAM" id="SSF51735">
    <property type="entry name" value="NAD(P)-binding Rossmann-fold domains"/>
    <property type="match status" value="1"/>
</dbReference>
<evidence type="ECO:0000256" key="8">
    <source>
        <dbReference type="ARBA" id="ARBA00022963"/>
    </source>
</evidence>
<dbReference type="PANTHER" id="PTHR23309">
    <property type="entry name" value="3-HYDROXYACYL-COA DEHYROGENASE"/>
    <property type="match status" value="1"/>
</dbReference>
<dbReference type="InterPro" id="IPR008927">
    <property type="entry name" value="6-PGluconate_DH-like_C_sf"/>
</dbReference>
<evidence type="ECO:0000256" key="9">
    <source>
        <dbReference type="ARBA" id="ARBA00023002"/>
    </source>
</evidence>
<evidence type="ECO:0000256" key="16">
    <source>
        <dbReference type="ARBA" id="ARBA00049556"/>
    </source>
</evidence>
<dbReference type="CDD" id="cd06558">
    <property type="entry name" value="crotonase-like"/>
    <property type="match status" value="1"/>
</dbReference>
<feature type="domain" description="3-hydroxyacyl-CoA dehydrogenase NAD binding" evidence="19">
    <location>
        <begin position="302"/>
        <end position="479"/>
    </location>
</feature>
<dbReference type="InterPro" id="IPR018376">
    <property type="entry name" value="Enoyl-CoA_hyd/isom_CS"/>
</dbReference>
<comment type="catalytic activity">
    <reaction evidence="16">
        <text>a (3S)-3-hydroxyacyl-CoA + NAD(+) = a 3-oxoacyl-CoA + NADH + H(+)</text>
        <dbReference type="Rhea" id="RHEA:22432"/>
        <dbReference type="ChEBI" id="CHEBI:15378"/>
        <dbReference type="ChEBI" id="CHEBI:57318"/>
        <dbReference type="ChEBI" id="CHEBI:57540"/>
        <dbReference type="ChEBI" id="CHEBI:57945"/>
        <dbReference type="ChEBI" id="CHEBI:90726"/>
        <dbReference type="EC" id="1.1.1.35"/>
    </reaction>
</comment>
<evidence type="ECO:0000256" key="6">
    <source>
        <dbReference type="ARBA" id="ARBA00011245"/>
    </source>
</evidence>
<evidence type="ECO:0000256" key="5">
    <source>
        <dbReference type="ARBA" id="ARBA00009463"/>
    </source>
</evidence>
<dbReference type="SUPFAM" id="SSF48179">
    <property type="entry name" value="6-phosphogluconate dehydrogenase C-terminal domain-like"/>
    <property type="match status" value="2"/>
</dbReference>
<evidence type="ECO:0000256" key="14">
    <source>
        <dbReference type="ARBA" id="ARBA00023239"/>
    </source>
</evidence>
<dbReference type="InterPro" id="IPR029045">
    <property type="entry name" value="ClpP/crotonase-like_dom_sf"/>
</dbReference>
<dbReference type="PANTHER" id="PTHR23309:SF49">
    <property type="entry name" value="PEROXISOMAL BIFUNCTIONAL ENZYME"/>
    <property type="match status" value="1"/>
</dbReference>
<comment type="similarity">
    <text evidence="5">Belongs to the 3-hydroxyacyl-CoA dehydrogenase family.</text>
</comment>
<dbReference type="EC" id="5.1.2.3" evidence="20"/>
<dbReference type="Gene3D" id="1.10.1040.50">
    <property type="match status" value="1"/>
</dbReference>
<dbReference type="EC" id="5.3.3.8" evidence="20"/>